<dbReference type="SUPFAM" id="SSF51690">
    <property type="entry name" value="Nicotinate/Quinolinate PRTase C-terminal domain-like"/>
    <property type="match status" value="1"/>
</dbReference>
<dbReference type="KEGG" id="acru:HHL28_06640"/>
<dbReference type="GO" id="GO:0009435">
    <property type="term" value="P:NAD+ biosynthetic process"/>
    <property type="evidence" value="ECO:0007669"/>
    <property type="project" value="InterPro"/>
</dbReference>
<organism evidence="2 3">
    <name type="scientific">Aerophototrophica crusticola</name>
    <dbReference type="NCBI Taxonomy" id="1709002"/>
    <lineage>
        <taxon>Bacteria</taxon>
        <taxon>Pseudomonadati</taxon>
        <taxon>Pseudomonadota</taxon>
        <taxon>Alphaproteobacteria</taxon>
        <taxon>Rhodospirillales</taxon>
        <taxon>Rhodospirillaceae</taxon>
        <taxon>Aerophototrophica</taxon>
    </lineage>
</organism>
<name>A0A858R5Y0_9PROT</name>
<dbReference type="PANTHER" id="PTHR43202">
    <property type="entry name" value="NICOTINATE-NUCLEOTIDE PYROPHOSPHORYLASE"/>
    <property type="match status" value="1"/>
</dbReference>
<reference evidence="2" key="1">
    <citation type="submission" date="2020-04" db="EMBL/GenBank/DDBJ databases">
        <title>A desert anoxygenic phototrophic bacterium fixes CO2 using RubisCO under aerobic conditions.</title>
        <authorList>
            <person name="Tang K."/>
        </authorList>
    </citation>
    <scope>NUCLEOTIDE SEQUENCE [LARGE SCALE GENOMIC DNA]</scope>
    <source>
        <strain evidence="2">MIMtkB3</strain>
    </source>
</reference>
<dbReference type="EMBL" id="CP051775">
    <property type="protein sequence ID" value="QJE72807.1"/>
    <property type="molecule type" value="Genomic_DNA"/>
</dbReference>
<protein>
    <submittedName>
        <fullName evidence="2">Nicotinate phosphoribosyltransferase</fullName>
    </submittedName>
</protein>
<accession>A0A858R5Y0</accession>
<dbReference type="InterPro" id="IPR022412">
    <property type="entry name" value="Quinolinate_PRibosylTrfase_N"/>
</dbReference>
<dbReference type="Gene3D" id="3.20.20.70">
    <property type="entry name" value="Aldolase class I"/>
    <property type="match status" value="1"/>
</dbReference>
<evidence type="ECO:0000313" key="3">
    <source>
        <dbReference type="Proteomes" id="UP000501891"/>
    </source>
</evidence>
<feature type="domain" description="Quinolinate phosphoribosyl transferase N-terminal" evidence="1">
    <location>
        <begin position="22"/>
        <end position="111"/>
    </location>
</feature>
<gene>
    <name evidence="2" type="ORF">HHL28_06640</name>
</gene>
<keyword evidence="2" id="KW-0808">Transferase</keyword>
<proteinExistence type="predicted"/>
<dbReference type="Proteomes" id="UP000501891">
    <property type="component" value="Chromosome"/>
</dbReference>
<dbReference type="PANTHER" id="PTHR43202:SF1">
    <property type="entry name" value="NICOTINATE PHOSPHORIBOSYLTRANSFERASE"/>
    <property type="match status" value="1"/>
</dbReference>
<keyword evidence="3" id="KW-1185">Reference proteome</keyword>
<dbReference type="AlphaFoldDB" id="A0A858R5Y0"/>
<evidence type="ECO:0000313" key="2">
    <source>
        <dbReference type="EMBL" id="QJE72807.1"/>
    </source>
</evidence>
<dbReference type="Pfam" id="PF02749">
    <property type="entry name" value="QRPTase_N"/>
    <property type="match status" value="1"/>
</dbReference>
<evidence type="ECO:0000259" key="1">
    <source>
        <dbReference type="Pfam" id="PF02749"/>
    </source>
</evidence>
<dbReference type="GO" id="GO:0016763">
    <property type="term" value="F:pentosyltransferase activity"/>
    <property type="evidence" value="ECO:0007669"/>
    <property type="project" value="InterPro"/>
</dbReference>
<dbReference type="InterPro" id="IPR036068">
    <property type="entry name" value="Nicotinate_pribotase-like_C"/>
</dbReference>
<keyword evidence="2" id="KW-0328">Glycosyltransferase</keyword>
<sequence length="383" mass="42143">MADQKRLPPSPPPAEDVPRWTDVYFQRTRAIVERFGDANVTYAVFMRRPVVFAPRLALEWLLDTGAARGFTPDIQQNYEEGKWVGAGEPMMWISGPFSRLVELETLFLMKLGPACVAAYNAYMMTAGLPKVAFLAMDARHCAGTEMAELMAYAASVGSARARRKDGAVGFVGNATDATAHHFGKPRGLGTMPHALIGYAGSTLRAAEMYRETFPDEPMTVLCDYFGREVSDSLEVCRRFPDLAAAGDLSFRLDTPGGRFVEGLDPPQSYAVLERRAPACLRGYRDEGELRHLIGPGVSAAAIHWMRERLDEAGFPKAKIVASSGFNPEKCRVMADALAPIDVVGTGSYLPDKWSETYATADIVEYDGVRRVKVGREFLMRKAP</sequence>
<dbReference type="InterPro" id="IPR013785">
    <property type="entry name" value="Aldolase_TIM"/>
</dbReference>
<dbReference type="InterPro" id="IPR053190">
    <property type="entry name" value="NAPRTase-like"/>
</dbReference>
<dbReference type="SUPFAM" id="SSF54675">
    <property type="entry name" value="Nicotinate/Quinolinate PRTase N-terminal domain-like"/>
    <property type="match status" value="1"/>
</dbReference>